<dbReference type="InterPro" id="IPR013094">
    <property type="entry name" value="AB_hydrolase_3"/>
</dbReference>
<dbReference type="AlphaFoldDB" id="A0A8H5TT15"/>
<dbReference type="SUPFAM" id="SSF53474">
    <property type="entry name" value="alpha/beta-Hydrolases"/>
    <property type="match status" value="1"/>
</dbReference>
<dbReference type="InterPro" id="IPR029058">
    <property type="entry name" value="AB_hydrolase_fold"/>
</dbReference>
<sequence length="192" mass="20436">MSSYADSWLKFEESLGGVRPVLKGSAEELRDQFRGFGSLLASQAPPFPENKLKISDGEVGGIAYRAYTPLNSEAKNLPIGVFFHSGGFVVGNLDSEDGCCRYIALKANVVIAFKNAEAIGGNHSNIFTIGTSAGGALALAVARKVILGQTNLPTDAITGVVALCPVAFHPRNVPAKFRSKHSSYQDNKTTYL</sequence>
<evidence type="ECO:0000313" key="2">
    <source>
        <dbReference type="EMBL" id="KAF5677859.1"/>
    </source>
</evidence>
<gene>
    <name evidence="2" type="ORF">FDENT_9111</name>
</gene>
<protein>
    <submittedName>
        <fullName evidence="2">Sterigmatocystin biosynthesis lipase esterase STCI</fullName>
    </submittedName>
</protein>
<dbReference type="Pfam" id="PF07859">
    <property type="entry name" value="Abhydrolase_3"/>
    <property type="match status" value="1"/>
</dbReference>
<dbReference type="Gene3D" id="3.40.50.1820">
    <property type="entry name" value="alpha/beta hydrolase"/>
    <property type="match status" value="2"/>
</dbReference>
<reference evidence="2 3" key="1">
    <citation type="submission" date="2020-05" db="EMBL/GenBank/DDBJ databases">
        <title>Identification and distribution of gene clusters putatively required for synthesis of sphingolipid metabolism inhibitors in phylogenetically diverse species of the filamentous fungus Fusarium.</title>
        <authorList>
            <person name="Kim H.-S."/>
            <person name="Busman M."/>
            <person name="Brown D.W."/>
            <person name="Divon H."/>
            <person name="Uhlig S."/>
            <person name="Proctor R.H."/>
        </authorList>
    </citation>
    <scope>NUCLEOTIDE SEQUENCE [LARGE SCALE GENOMIC DNA]</scope>
    <source>
        <strain evidence="2 3">NRRL 25311</strain>
    </source>
</reference>
<feature type="domain" description="Alpha/beta hydrolase fold-3" evidence="1">
    <location>
        <begin position="113"/>
        <end position="168"/>
    </location>
</feature>
<dbReference type="EMBL" id="JAAOAK010000274">
    <property type="protein sequence ID" value="KAF5677859.1"/>
    <property type="molecule type" value="Genomic_DNA"/>
</dbReference>
<name>A0A8H5TT15_9HYPO</name>
<proteinExistence type="predicted"/>
<dbReference type="GO" id="GO:0016787">
    <property type="term" value="F:hydrolase activity"/>
    <property type="evidence" value="ECO:0007669"/>
    <property type="project" value="InterPro"/>
</dbReference>
<dbReference type="Proteomes" id="UP000562682">
    <property type="component" value="Unassembled WGS sequence"/>
</dbReference>
<evidence type="ECO:0000313" key="3">
    <source>
        <dbReference type="Proteomes" id="UP000562682"/>
    </source>
</evidence>
<evidence type="ECO:0000259" key="1">
    <source>
        <dbReference type="Pfam" id="PF07859"/>
    </source>
</evidence>
<accession>A0A8H5TT15</accession>
<keyword evidence="3" id="KW-1185">Reference proteome</keyword>
<organism evidence="2 3">
    <name type="scientific">Fusarium denticulatum</name>
    <dbReference type="NCBI Taxonomy" id="48507"/>
    <lineage>
        <taxon>Eukaryota</taxon>
        <taxon>Fungi</taxon>
        <taxon>Dikarya</taxon>
        <taxon>Ascomycota</taxon>
        <taxon>Pezizomycotina</taxon>
        <taxon>Sordariomycetes</taxon>
        <taxon>Hypocreomycetidae</taxon>
        <taxon>Hypocreales</taxon>
        <taxon>Nectriaceae</taxon>
        <taxon>Fusarium</taxon>
        <taxon>Fusarium fujikuroi species complex</taxon>
    </lineage>
</organism>
<comment type="caution">
    <text evidence="2">The sequence shown here is derived from an EMBL/GenBank/DDBJ whole genome shotgun (WGS) entry which is preliminary data.</text>
</comment>